<feature type="domain" description="PB1-like" evidence="2">
    <location>
        <begin position="75"/>
        <end position="169"/>
    </location>
</feature>
<dbReference type="Proteomes" id="UP000824120">
    <property type="component" value="Chromosome 3"/>
</dbReference>
<sequence>MVQDGDELHQRANCRVDRQFRLTTPNDPLQQKSMKIINTMRRREVQLEIVNPSPMSTHSTRESEWVKAKTVLHAAMTLQFHYGGCFVSDHSLRYSNGITSVEKINIDVDELHIMLFHKIALELSVENVETFGCKVNKKRTFYMLNTDSDVLNYINSLKGVDFIDVYVVHPISIPLVVEKILVLPSINADVSSSSQQDNVDVSSSPHKNKVDLSSSPQIDRADVSSSQPFDENKNRDLNQNQSPLVEEQSPFVEEKSPAPRVEEHSDSDSLYDVDENIDNLSDLDEELLQAGQSNIQEQVKEKTDRVNLDEILSGPIGIDASFKDIYKEMRGRFEDNLDGDDPYFDSLDPDSDISEGEGDPIENDEVVDPTPRKESTKIYFDPIAKKILFQLYMIFLNHIKFREALQTYSIQKGVNIKLKPNEKERIMAKCNKKDNCEVKFNGDLGFEIHDLLYKHVLDLNMKETYNRFIQPMTNMKMWPKSDRPAIEPLEITAMPGRPGKNRRKDSNEPVKKKFGKATRNGRRMKCFVCNTFEHNKKRCPTLVSCALMSLC</sequence>
<gene>
    <name evidence="3" type="ORF">H5410_016477</name>
</gene>
<evidence type="ECO:0000313" key="3">
    <source>
        <dbReference type="EMBL" id="KAG5616653.1"/>
    </source>
</evidence>
<evidence type="ECO:0000313" key="4">
    <source>
        <dbReference type="Proteomes" id="UP000824120"/>
    </source>
</evidence>
<evidence type="ECO:0000256" key="1">
    <source>
        <dbReference type="SAM" id="MobiDB-lite"/>
    </source>
</evidence>
<name>A0A9J5ZWC4_SOLCO</name>
<feature type="compositionally biased region" description="Basic and acidic residues" evidence="1">
    <location>
        <begin position="252"/>
        <end position="267"/>
    </location>
</feature>
<comment type="caution">
    <text evidence="3">The sequence shown here is derived from an EMBL/GenBank/DDBJ whole genome shotgun (WGS) entry which is preliminary data.</text>
</comment>
<proteinExistence type="predicted"/>
<dbReference type="Pfam" id="PF26130">
    <property type="entry name" value="PB1-like"/>
    <property type="match status" value="1"/>
</dbReference>
<feature type="region of interest" description="Disordered" evidence="1">
    <location>
        <begin position="191"/>
        <end position="272"/>
    </location>
</feature>
<feature type="compositionally biased region" description="Acidic residues" evidence="1">
    <location>
        <begin position="336"/>
        <end position="367"/>
    </location>
</feature>
<accession>A0A9J5ZWC4</accession>
<dbReference type="InterPro" id="IPR058594">
    <property type="entry name" value="PB1-like_dom_pln"/>
</dbReference>
<feature type="region of interest" description="Disordered" evidence="1">
    <location>
        <begin position="492"/>
        <end position="515"/>
    </location>
</feature>
<dbReference type="EMBL" id="JACXVP010000003">
    <property type="protein sequence ID" value="KAG5616653.1"/>
    <property type="molecule type" value="Genomic_DNA"/>
</dbReference>
<evidence type="ECO:0000259" key="2">
    <source>
        <dbReference type="Pfam" id="PF26130"/>
    </source>
</evidence>
<feature type="compositionally biased region" description="Low complexity" evidence="1">
    <location>
        <begin position="191"/>
        <end position="204"/>
    </location>
</feature>
<dbReference type="OrthoDB" id="1320284at2759"/>
<protein>
    <recommendedName>
        <fullName evidence="2">PB1-like domain-containing protein</fullName>
    </recommendedName>
</protein>
<feature type="region of interest" description="Disordered" evidence="1">
    <location>
        <begin position="336"/>
        <end position="372"/>
    </location>
</feature>
<feature type="compositionally biased region" description="Polar residues" evidence="1">
    <location>
        <begin position="211"/>
        <end position="229"/>
    </location>
</feature>
<reference evidence="3 4" key="1">
    <citation type="submission" date="2020-09" db="EMBL/GenBank/DDBJ databases">
        <title>De no assembly of potato wild relative species, Solanum commersonii.</title>
        <authorList>
            <person name="Cho K."/>
        </authorList>
    </citation>
    <scope>NUCLEOTIDE SEQUENCE [LARGE SCALE GENOMIC DNA]</scope>
    <source>
        <strain evidence="3">LZ3.2</strain>
        <tissue evidence="3">Leaf</tissue>
    </source>
</reference>
<keyword evidence="4" id="KW-1185">Reference proteome</keyword>
<dbReference type="AlphaFoldDB" id="A0A9J5ZWC4"/>
<organism evidence="3 4">
    <name type="scientific">Solanum commersonii</name>
    <name type="common">Commerson's wild potato</name>
    <name type="synonym">Commerson's nightshade</name>
    <dbReference type="NCBI Taxonomy" id="4109"/>
    <lineage>
        <taxon>Eukaryota</taxon>
        <taxon>Viridiplantae</taxon>
        <taxon>Streptophyta</taxon>
        <taxon>Embryophyta</taxon>
        <taxon>Tracheophyta</taxon>
        <taxon>Spermatophyta</taxon>
        <taxon>Magnoliopsida</taxon>
        <taxon>eudicotyledons</taxon>
        <taxon>Gunneridae</taxon>
        <taxon>Pentapetalae</taxon>
        <taxon>asterids</taxon>
        <taxon>lamiids</taxon>
        <taxon>Solanales</taxon>
        <taxon>Solanaceae</taxon>
        <taxon>Solanoideae</taxon>
        <taxon>Solaneae</taxon>
        <taxon>Solanum</taxon>
    </lineage>
</organism>